<evidence type="ECO:0000256" key="1">
    <source>
        <dbReference type="ARBA" id="ARBA00007210"/>
    </source>
</evidence>
<dbReference type="Proteomes" id="UP001162131">
    <property type="component" value="Unassembled WGS sequence"/>
</dbReference>
<dbReference type="GO" id="GO:0000145">
    <property type="term" value="C:exocyst"/>
    <property type="evidence" value="ECO:0007669"/>
    <property type="project" value="InterPro"/>
</dbReference>
<dbReference type="SUPFAM" id="SSF74788">
    <property type="entry name" value="Cullin repeat-like"/>
    <property type="match status" value="1"/>
</dbReference>
<dbReference type="InterPro" id="IPR033961">
    <property type="entry name" value="Exo84"/>
</dbReference>
<protein>
    <recommendedName>
        <fullName evidence="6">Exocyst complex component Sec6</fullName>
    </recommendedName>
</protein>
<accession>A0AAU9JR40</accession>
<comment type="similarity">
    <text evidence="1">Belongs to the EXO84 family.</text>
</comment>
<dbReference type="GO" id="GO:0008104">
    <property type="term" value="P:intracellular protein localization"/>
    <property type="evidence" value="ECO:0007669"/>
    <property type="project" value="TreeGrafter"/>
</dbReference>
<keyword evidence="3" id="KW-0268">Exocytosis</keyword>
<evidence type="ECO:0000313" key="5">
    <source>
        <dbReference type="Proteomes" id="UP001162131"/>
    </source>
</evidence>
<evidence type="ECO:0000256" key="2">
    <source>
        <dbReference type="ARBA" id="ARBA00022448"/>
    </source>
</evidence>
<sequence length="603" mass="68502">MKQAVRYTEYIRELETDLEKLDQDMKEQVYGNYSTFIDTFNELNNLQSLSVSCYSPTLDTINSALVELLKPAQIEKISTNGSIVKGSIEWWQELPDEIDTLLNDEKYEECINLIEEAGKVKVTPESISLKHEFNLFVLRVIETIAKELQKVQNTTPSLYIGYLKRLDALPAAEDAYFLGKAYQLKQYITRLAAADNPLDGLSKQGQIFVSILRATIKESQDLGLSSSKLYAWMCDQINEIAWDIGEQFYLIENIQDLANILQSILKSCDSLDQTGLHMSPQIQKALLPATQKRIQEIYANEELRIETEVNNELWKPKIIQAEQDQNIGIFRLTSSCLALYQEINKIIQEAALFLDEHLMWSSSLCPVFVKTISFLFEKYVGNEKFDDKKDFKIVQVIACNLWNIASLIPSLARKMAIALKVPKLELNEILVIEGIANSRALDVLMSYSASKWINEIPNYLTTLQSIAKLQTSDELKQAYNVKHLQAIKEGVESVASATDRNSARMKQFIEAVASTYVKALEDLLNQNGGNFEIQEIVPGGFQQLIADLHMINIIAKNYEGVTNIREVAKGLVTKYSGIKHYDEDMLMFPEEAYEAMFKVLSLI</sequence>
<gene>
    <name evidence="4" type="ORF">BSTOLATCC_MIC36008</name>
</gene>
<evidence type="ECO:0008006" key="6">
    <source>
        <dbReference type="Google" id="ProtNLM"/>
    </source>
</evidence>
<dbReference type="GO" id="GO:0006893">
    <property type="term" value="P:Golgi to plasma membrane transport"/>
    <property type="evidence" value="ECO:0007669"/>
    <property type="project" value="TreeGrafter"/>
</dbReference>
<dbReference type="PANTHER" id="PTHR21426:SF12">
    <property type="entry name" value="EXOCYST COMPLEX COMPONENT 8"/>
    <property type="match status" value="1"/>
</dbReference>
<reference evidence="4" key="1">
    <citation type="submission" date="2021-09" db="EMBL/GenBank/DDBJ databases">
        <authorList>
            <consortium name="AG Swart"/>
            <person name="Singh M."/>
            <person name="Singh A."/>
            <person name="Seah K."/>
            <person name="Emmerich C."/>
        </authorList>
    </citation>
    <scope>NUCLEOTIDE SEQUENCE</scope>
    <source>
        <strain evidence="4">ATCC30299</strain>
    </source>
</reference>
<keyword evidence="2" id="KW-0813">Transport</keyword>
<name>A0AAU9JR40_9CILI</name>
<evidence type="ECO:0000256" key="3">
    <source>
        <dbReference type="ARBA" id="ARBA00022483"/>
    </source>
</evidence>
<dbReference type="AlphaFoldDB" id="A0AAU9JR40"/>
<dbReference type="PANTHER" id="PTHR21426">
    <property type="entry name" value="EXOCYST COMPLEX COMPONENT 8"/>
    <property type="match status" value="1"/>
</dbReference>
<proteinExistence type="inferred from homology"/>
<dbReference type="GO" id="GO:0006887">
    <property type="term" value="P:exocytosis"/>
    <property type="evidence" value="ECO:0007669"/>
    <property type="project" value="UniProtKB-KW"/>
</dbReference>
<dbReference type="InterPro" id="IPR016159">
    <property type="entry name" value="Cullin_repeat-like_dom_sf"/>
</dbReference>
<organism evidence="4 5">
    <name type="scientific">Blepharisma stoltei</name>
    <dbReference type="NCBI Taxonomy" id="1481888"/>
    <lineage>
        <taxon>Eukaryota</taxon>
        <taxon>Sar</taxon>
        <taxon>Alveolata</taxon>
        <taxon>Ciliophora</taxon>
        <taxon>Postciliodesmatophora</taxon>
        <taxon>Heterotrichea</taxon>
        <taxon>Heterotrichida</taxon>
        <taxon>Blepharismidae</taxon>
        <taxon>Blepharisma</taxon>
    </lineage>
</organism>
<evidence type="ECO:0000313" key="4">
    <source>
        <dbReference type="EMBL" id="CAG9324211.1"/>
    </source>
</evidence>
<dbReference type="EMBL" id="CAJZBQ010000036">
    <property type="protein sequence ID" value="CAG9324211.1"/>
    <property type="molecule type" value="Genomic_DNA"/>
</dbReference>
<comment type="caution">
    <text evidence="4">The sequence shown here is derived from an EMBL/GenBank/DDBJ whole genome shotgun (WGS) entry which is preliminary data.</text>
</comment>
<keyword evidence="5" id="KW-1185">Reference proteome</keyword>